<comment type="caution">
    <text evidence="2">The sequence shown here is derived from an EMBL/GenBank/DDBJ whole genome shotgun (WGS) entry which is preliminary data.</text>
</comment>
<dbReference type="Proteomes" id="UP001596302">
    <property type="component" value="Unassembled WGS sequence"/>
</dbReference>
<proteinExistence type="predicted"/>
<dbReference type="SUPFAM" id="SSF55718">
    <property type="entry name" value="SCP-like"/>
    <property type="match status" value="1"/>
</dbReference>
<reference evidence="3" key="1">
    <citation type="journal article" date="2019" name="Int. J. Syst. Evol. Microbiol.">
        <title>The Global Catalogue of Microorganisms (GCM) 10K type strain sequencing project: providing services to taxonomists for standard genome sequencing and annotation.</title>
        <authorList>
            <consortium name="The Broad Institute Genomics Platform"/>
            <consortium name="The Broad Institute Genome Sequencing Center for Infectious Disease"/>
            <person name="Wu L."/>
            <person name="Ma J."/>
        </authorList>
    </citation>
    <scope>NUCLEOTIDE SEQUENCE [LARGE SCALE GENOMIC DNA]</scope>
    <source>
        <strain evidence="3">CCM 8391</strain>
    </source>
</reference>
<evidence type="ECO:0000313" key="3">
    <source>
        <dbReference type="Proteomes" id="UP001596302"/>
    </source>
</evidence>
<dbReference type="NCBIfam" id="TIGR03083">
    <property type="entry name" value="maleylpyruvate isomerase family mycothiol-dependent enzyme"/>
    <property type="match status" value="1"/>
</dbReference>
<dbReference type="Gene3D" id="3.30.1050.20">
    <property type="match status" value="1"/>
</dbReference>
<keyword evidence="2" id="KW-0413">Isomerase</keyword>
<dbReference type="InterPro" id="IPR036527">
    <property type="entry name" value="SCP2_sterol-bd_dom_sf"/>
</dbReference>
<gene>
    <name evidence="2" type="ORF">ACFQE5_12000</name>
</gene>
<dbReference type="RefSeq" id="WP_379584946.1">
    <property type="nucleotide sequence ID" value="NZ_JBHSQW010000025.1"/>
</dbReference>
<sequence>MSHNMAEALAWAADGAAHLRGLMERLGEEAFAAPCALPGWSRARLLTHIARNADAMINLLTWARTGTVTPAYASREQRAADIEAGAHRSPAEIREDVEETSDKLARAVKAMPASAWSATVRDAAGQEILASEIPWLRAREMWIHAVDLDVGASFADLPAPMMYDLLTDVTETIGQAADTPAVRLISTDNGQEWTMGAAADAVLVRGPTTDLLGWVLGRARSRSLRTDDGSPLPQLPPWI</sequence>
<name>A0ABW1J2B5_9PSEU</name>
<keyword evidence="3" id="KW-1185">Reference proteome</keyword>
<accession>A0ABW1J2B5</accession>
<dbReference type="SUPFAM" id="SSF109854">
    <property type="entry name" value="DinB/YfiT-like putative metalloenzymes"/>
    <property type="match status" value="1"/>
</dbReference>
<feature type="domain" description="Mycothiol-dependent maleylpyruvate isomerase metal-binding" evidence="1">
    <location>
        <begin position="14"/>
        <end position="148"/>
    </location>
</feature>
<dbReference type="EMBL" id="JBHSQW010000025">
    <property type="protein sequence ID" value="MFC5994933.1"/>
    <property type="molecule type" value="Genomic_DNA"/>
</dbReference>
<dbReference type="Pfam" id="PF11716">
    <property type="entry name" value="MDMPI_N"/>
    <property type="match status" value="1"/>
</dbReference>
<evidence type="ECO:0000313" key="2">
    <source>
        <dbReference type="EMBL" id="MFC5994933.1"/>
    </source>
</evidence>
<dbReference type="InterPro" id="IPR017517">
    <property type="entry name" value="Maleyloyr_isom"/>
</dbReference>
<dbReference type="GO" id="GO:0016853">
    <property type="term" value="F:isomerase activity"/>
    <property type="evidence" value="ECO:0007669"/>
    <property type="project" value="UniProtKB-KW"/>
</dbReference>
<dbReference type="InterPro" id="IPR024344">
    <property type="entry name" value="MDMPI_metal-binding"/>
</dbReference>
<dbReference type="Gene3D" id="1.20.120.450">
    <property type="entry name" value="dinb family like domain"/>
    <property type="match status" value="1"/>
</dbReference>
<organism evidence="2 3">
    <name type="scientific">Pseudonocardia hispaniensis</name>
    <dbReference type="NCBI Taxonomy" id="904933"/>
    <lineage>
        <taxon>Bacteria</taxon>
        <taxon>Bacillati</taxon>
        <taxon>Actinomycetota</taxon>
        <taxon>Actinomycetes</taxon>
        <taxon>Pseudonocardiales</taxon>
        <taxon>Pseudonocardiaceae</taxon>
        <taxon>Pseudonocardia</taxon>
    </lineage>
</organism>
<protein>
    <submittedName>
        <fullName evidence="2">Maleylpyruvate isomerase family mycothiol-dependent enzyme</fullName>
    </submittedName>
</protein>
<dbReference type="InterPro" id="IPR034660">
    <property type="entry name" value="DinB/YfiT-like"/>
</dbReference>
<evidence type="ECO:0000259" key="1">
    <source>
        <dbReference type="Pfam" id="PF11716"/>
    </source>
</evidence>